<dbReference type="AlphaFoldDB" id="A0AAW0VVT3"/>
<sequence>MMDKCWCRTVTWRVPLLLLLFTCFLAWIPAYKTAGRVSKPMTPVAASARPSMMVPRPISFISTFHLTYQPSPSGQTQLTAGIMTPHGSSGSHGVVKTDRKSISDVGQSLVRENREGGQTCSENIHVFGFCSTGLFMVCNECVAGAGVLKVIDSPVNTYYQTALRLIQSQVLTPVHFFTLPHTSQNTSLPILNTKTILPQVPQVKTNLVLTTVSPTAATLQAGQDNYVNPSTYRPSDNFKITYKEEVSSLTMLMDTEWTHNSWIHPTASLRTLPVTGKTEAVTTLVHNPQHWLTPVVPLLTRPHTTIHTAAKRGLYIFNPILNTPKSTRHTPRILHPPTSTLHTLKHILPTPKR</sequence>
<name>A0AAW0VVT3_CHEQU</name>
<comment type="caution">
    <text evidence="1">The sequence shown here is derived from an EMBL/GenBank/DDBJ whole genome shotgun (WGS) entry which is preliminary data.</text>
</comment>
<evidence type="ECO:0000313" key="2">
    <source>
        <dbReference type="Proteomes" id="UP001445076"/>
    </source>
</evidence>
<dbReference type="EMBL" id="JARKIK010000115">
    <property type="protein sequence ID" value="KAK8721212.1"/>
    <property type="molecule type" value="Genomic_DNA"/>
</dbReference>
<feature type="non-terminal residue" evidence="1">
    <location>
        <position position="353"/>
    </location>
</feature>
<accession>A0AAW0VVT3</accession>
<protein>
    <submittedName>
        <fullName evidence="1">Uncharacterized protein</fullName>
    </submittedName>
</protein>
<organism evidence="1 2">
    <name type="scientific">Cherax quadricarinatus</name>
    <name type="common">Australian red claw crayfish</name>
    <dbReference type="NCBI Taxonomy" id="27406"/>
    <lineage>
        <taxon>Eukaryota</taxon>
        <taxon>Metazoa</taxon>
        <taxon>Ecdysozoa</taxon>
        <taxon>Arthropoda</taxon>
        <taxon>Crustacea</taxon>
        <taxon>Multicrustacea</taxon>
        <taxon>Malacostraca</taxon>
        <taxon>Eumalacostraca</taxon>
        <taxon>Eucarida</taxon>
        <taxon>Decapoda</taxon>
        <taxon>Pleocyemata</taxon>
        <taxon>Astacidea</taxon>
        <taxon>Parastacoidea</taxon>
        <taxon>Parastacidae</taxon>
        <taxon>Cherax</taxon>
    </lineage>
</organism>
<gene>
    <name evidence="1" type="ORF">OTU49_012881</name>
</gene>
<keyword evidence="2" id="KW-1185">Reference proteome</keyword>
<dbReference type="Proteomes" id="UP001445076">
    <property type="component" value="Unassembled WGS sequence"/>
</dbReference>
<reference evidence="1 2" key="1">
    <citation type="journal article" date="2024" name="BMC Genomics">
        <title>Genome assembly of redclaw crayfish (Cherax quadricarinatus) provides insights into its immune adaptation and hypoxia tolerance.</title>
        <authorList>
            <person name="Liu Z."/>
            <person name="Zheng J."/>
            <person name="Li H."/>
            <person name="Fang K."/>
            <person name="Wang S."/>
            <person name="He J."/>
            <person name="Zhou D."/>
            <person name="Weng S."/>
            <person name="Chi M."/>
            <person name="Gu Z."/>
            <person name="He J."/>
            <person name="Li F."/>
            <person name="Wang M."/>
        </authorList>
    </citation>
    <scope>NUCLEOTIDE SEQUENCE [LARGE SCALE GENOMIC DNA]</scope>
    <source>
        <strain evidence="1">ZL_2023a</strain>
    </source>
</reference>
<evidence type="ECO:0000313" key="1">
    <source>
        <dbReference type="EMBL" id="KAK8721212.1"/>
    </source>
</evidence>
<proteinExistence type="predicted"/>